<evidence type="ECO:0000256" key="1">
    <source>
        <dbReference type="SAM" id="SignalP"/>
    </source>
</evidence>
<dbReference type="AlphaFoldDB" id="A0A9P6KRW5"/>
<name>A0A9P6KRW5_9PLEO</name>
<proteinExistence type="predicted"/>
<feature type="signal peptide" evidence="1">
    <location>
        <begin position="1"/>
        <end position="20"/>
    </location>
</feature>
<accession>A0A9P6KRW5</accession>
<protein>
    <submittedName>
        <fullName evidence="2">Uncharacterized protein</fullName>
    </submittedName>
</protein>
<comment type="caution">
    <text evidence="2">The sequence shown here is derived from an EMBL/GenBank/DDBJ whole genome shotgun (WGS) entry which is preliminary data.</text>
</comment>
<dbReference type="EMBL" id="WJXW01000004">
    <property type="protein sequence ID" value="KAF9736600.1"/>
    <property type="molecule type" value="Genomic_DNA"/>
</dbReference>
<organism evidence="2 3">
    <name type="scientific">Paraphaeosphaeria minitans</name>
    <dbReference type="NCBI Taxonomy" id="565426"/>
    <lineage>
        <taxon>Eukaryota</taxon>
        <taxon>Fungi</taxon>
        <taxon>Dikarya</taxon>
        <taxon>Ascomycota</taxon>
        <taxon>Pezizomycotina</taxon>
        <taxon>Dothideomycetes</taxon>
        <taxon>Pleosporomycetidae</taxon>
        <taxon>Pleosporales</taxon>
        <taxon>Massarineae</taxon>
        <taxon>Didymosphaeriaceae</taxon>
        <taxon>Paraphaeosphaeria</taxon>
    </lineage>
</organism>
<evidence type="ECO:0000313" key="2">
    <source>
        <dbReference type="EMBL" id="KAF9736600.1"/>
    </source>
</evidence>
<dbReference type="OrthoDB" id="10326153at2759"/>
<sequence length="167" mass="18400">MARLFFCLVSVLAGVTTVTATALPPRSVVESLDVRDPQRPVIDSIDKRDPQRPVIDELYVRDPQRPVIDSIDRRAANEGVDGDGISKTCGIAYLTTTPDSFTFLVANTCGLIHPDAEVKSHRAVNQNCKTCWFFENDGCMGGVAWHGLIAPKEEIFFPPSCSYICRV</sequence>
<keyword evidence="1" id="KW-0732">Signal</keyword>
<reference evidence="2" key="1">
    <citation type="journal article" date="2020" name="Mol. Plant Microbe Interact.">
        <title>Genome Sequence of the Biocontrol Agent Coniothyrium minitans strain Conio (IMI 134523).</title>
        <authorList>
            <person name="Patel D."/>
            <person name="Shittu T.A."/>
            <person name="Baroncelli R."/>
            <person name="Muthumeenakshi S."/>
            <person name="Osborne T.H."/>
            <person name="Janganan T.K."/>
            <person name="Sreenivasaprasad S."/>
        </authorList>
    </citation>
    <scope>NUCLEOTIDE SEQUENCE</scope>
    <source>
        <strain evidence="2">Conio</strain>
    </source>
</reference>
<feature type="chain" id="PRO_5040332226" evidence="1">
    <location>
        <begin position="21"/>
        <end position="167"/>
    </location>
</feature>
<gene>
    <name evidence="2" type="ORF">PMIN01_04379</name>
</gene>
<keyword evidence="3" id="KW-1185">Reference proteome</keyword>
<dbReference type="Proteomes" id="UP000756921">
    <property type="component" value="Unassembled WGS sequence"/>
</dbReference>
<evidence type="ECO:0000313" key="3">
    <source>
        <dbReference type="Proteomes" id="UP000756921"/>
    </source>
</evidence>